<keyword evidence="2" id="KW-0813">Transport</keyword>
<evidence type="ECO:0000256" key="1">
    <source>
        <dbReference type="ARBA" id="ARBA00022723"/>
    </source>
</evidence>
<keyword evidence="6" id="KW-1185">Reference proteome</keyword>
<protein>
    <recommendedName>
        <fullName evidence="4">HMA domain-containing protein</fullName>
    </recommendedName>
</protein>
<dbReference type="PANTHER" id="PTHR46594">
    <property type="entry name" value="P-TYPE CATION-TRANSPORTING ATPASE"/>
    <property type="match status" value="1"/>
</dbReference>
<dbReference type="Gene3D" id="3.30.70.100">
    <property type="match status" value="2"/>
</dbReference>
<dbReference type="CDD" id="cd00371">
    <property type="entry name" value="HMA"/>
    <property type="match status" value="2"/>
</dbReference>
<dbReference type="EMBL" id="CAJPVJ010000612">
    <property type="protein sequence ID" value="CAG2162978.1"/>
    <property type="molecule type" value="Genomic_DNA"/>
</dbReference>
<evidence type="ECO:0000256" key="2">
    <source>
        <dbReference type="ARBA" id="ARBA00022796"/>
    </source>
</evidence>
<dbReference type="NCBIfam" id="TIGR00003">
    <property type="entry name" value="copper ion binding protein"/>
    <property type="match status" value="1"/>
</dbReference>
<name>A0A7R9LHF9_9ACAR</name>
<sequence length="155" mass="17220">MSECAVTASNQLNDNCNSGGSDAQLNARKMNSWLQINGMTCNSCVNNIKGVVLPIDGVLNIEIYLEDSKAFLTYDPTLTSDHTIANRIDDMGFECKVIDNIDDHINDINEWKERPSSAWLEILGMTCMSCVNNIKGVVEPMAGVRNIEIYLKENE</sequence>
<dbReference type="InterPro" id="IPR036163">
    <property type="entry name" value="HMA_dom_sf"/>
</dbReference>
<gene>
    <name evidence="5" type="ORF">ONB1V03_LOCUS2562</name>
</gene>
<dbReference type="Pfam" id="PF00403">
    <property type="entry name" value="HMA"/>
    <property type="match status" value="1"/>
</dbReference>
<dbReference type="PROSITE" id="PS01047">
    <property type="entry name" value="HMA_1"/>
    <property type="match status" value="2"/>
</dbReference>
<dbReference type="PRINTS" id="PR00942">
    <property type="entry name" value="CUATPASEI"/>
</dbReference>
<feature type="non-terminal residue" evidence="5">
    <location>
        <position position="1"/>
    </location>
</feature>
<dbReference type="AlphaFoldDB" id="A0A7R9LHF9"/>
<keyword evidence="1" id="KW-0479">Metal-binding</keyword>
<dbReference type="GO" id="GO:0006825">
    <property type="term" value="P:copper ion transport"/>
    <property type="evidence" value="ECO:0007669"/>
    <property type="project" value="UniProtKB-KW"/>
</dbReference>
<reference evidence="5" key="1">
    <citation type="submission" date="2020-11" db="EMBL/GenBank/DDBJ databases">
        <authorList>
            <person name="Tran Van P."/>
        </authorList>
    </citation>
    <scope>NUCLEOTIDE SEQUENCE</scope>
</reference>
<dbReference type="GO" id="GO:0005507">
    <property type="term" value="F:copper ion binding"/>
    <property type="evidence" value="ECO:0007669"/>
    <property type="project" value="InterPro"/>
</dbReference>
<keyword evidence="2" id="KW-0406">Ion transport</keyword>
<dbReference type="InterPro" id="IPR006121">
    <property type="entry name" value="HMA_dom"/>
</dbReference>
<dbReference type="PANTHER" id="PTHR46594:SF4">
    <property type="entry name" value="P-TYPE CATION-TRANSPORTING ATPASE"/>
    <property type="match status" value="1"/>
</dbReference>
<proteinExistence type="predicted"/>
<feature type="domain" description="HMA" evidence="4">
    <location>
        <begin position="116"/>
        <end position="155"/>
    </location>
</feature>
<keyword evidence="3" id="KW-0186">Copper</keyword>
<evidence type="ECO:0000313" key="6">
    <source>
        <dbReference type="Proteomes" id="UP000728032"/>
    </source>
</evidence>
<accession>A0A7R9LHF9</accession>
<dbReference type="InterPro" id="IPR017969">
    <property type="entry name" value="Heavy-metal-associated_CS"/>
</dbReference>
<dbReference type="EMBL" id="OC915437">
    <property type="protein sequence ID" value="CAD7640461.1"/>
    <property type="molecule type" value="Genomic_DNA"/>
</dbReference>
<dbReference type="SUPFAM" id="SSF55008">
    <property type="entry name" value="HMA, heavy metal-associated domain"/>
    <property type="match status" value="2"/>
</dbReference>
<dbReference type="PROSITE" id="PS50846">
    <property type="entry name" value="HMA_2"/>
    <property type="match status" value="2"/>
</dbReference>
<organism evidence="5">
    <name type="scientific">Oppiella nova</name>
    <dbReference type="NCBI Taxonomy" id="334625"/>
    <lineage>
        <taxon>Eukaryota</taxon>
        <taxon>Metazoa</taxon>
        <taxon>Ecdysozoa</taxon>
        <taxon>Arthropoda</taxon>
        <taxon>Chelicerata</taxon>
        <taxon>Arachnida</taxon>
        <taxon>Acari</taxon>
        <taxon>Acariformes</taxon>
        <taxon>Sarcoptiformes</taxon>
        <taxon>Oribatida</taxon>
        <taxon>Brachypylina</taxon>
        <taxon>Oppioidea</taxon>
        <taxon>Oppiidae</taxon>
        <taxon>Oppiella</taxon>
    </lineage>
</organism>
<dbReference type="OrthoDB" id="432719at2759"/>
<dbReference type="InterPro" id="IPR006122">
    <property type="entry name" value="HMA_Cu_ion-bd"/>
</dbReference>
<keyword evidence="2" id="KW-0187">Copper transport</keyword>
<evidence type="ECO:0000256" key="3">
    <source>
        <dbReference type="ARBA" id="ARBA00023008"/>
    </source>
</evidence>
<dbReference type="Proteomes" id="UP000728032">
    <property type="component" value="Unassembled WGS sequence"/>
</dbReference>
<feature type="domain" description="HMA" evidence="4">
    <location>
        <begin position="30"/>
        <end position="96"/>
    </location>
</feature>
<evidence type="ECO:0000313" key="5">
    <source>
        <dbReference type="EMBL" id="CAD7640461.1"/>
    </source>
</evidence>
<dbReference type="FunFam" id="3.30.70.100:FF:000001">
    <property type="entry name" value="ATPase copper transporting beta"/>
    <property type="match status" value="1"/>
</dbReference>
<evidence type="ECO:0000259" key="4">
    <source>
        <dbReference type="PROSITE" id="PS50846"/>
    </source>
</evidence>